<proteinExistence type="predicted"/>
<evidence type="ECO:0000313" key="2">
    <source>
        <dbReference type="EMBL" id="QGQ95821.1"/>
    </source>
</evidence>
<keyword evidence="1" id="KW-0812">Transmembrane</keyword>
<keyword evidence="1" id="KW-0472">Membrane</keyword>
<reference evidence="3" key="1">
    <citation type="submission" date="2018-11" db="EMBL/GenBank/DDBJ databases">
        <title>Complete genome sequence of Paenibacillus sp. ML311-T8.</title>
        <authorList>
            <person name="Nam Y.-D."/>
            <person name="Kang J."/>
            <person name="Chung W.-H."/>
            <person name="Park Y.S."/>
        </authorList>
    </citation>
    <scope>NUCLEOTIDE SEQUENCE [LARGE SCALE GENOMIC DNA]</scope>
    <source>
        <strain evidence="3">ML311-T8</strain>
    </source>
</reference>
<protein>
    <submittedName>
        <fullName evidence="2">Uncharacterized protein</fullName>
    </submittedName>
</protein>
<accession>A0A6B8RH63</accession>
<dbReference type="OrthoDB" id="2615546at2"/>
<feature type="transmembrane region" description="Helical" evidence="1">
    <location>
        <begin position="143"/>
        <end position="161"/>
    </location>
</feature>
<dbReference type="KEGG" id="ppsc:EHS13_13515"/>
<feature type="transmembrane region" description="Helical" evidence="1">
    <location>
        <begin position="106"/>
        <end position="123"/>
    </location>
</feature>
<organism evidence="2 3">
    <name type="scientific">Paenibacillus psychroresistens</name>
    <dbReference type="NCBI Taxonomy" id="1778678"/>
    <lineage>
        <taxon>Bacteria</taxon>
        <taxon>Bacillati</taxon>
        <taxon>Bacillota</taxon>
        <taxon>Bacilli</taxon>
        <taxon>Bacillales</taxon>
        <taxon>Paenibacillaceae</taxon>
        <taxon>Paenibacillus</taxon>
    </lineage>
</organism>
<sequence>MKILKMILPFFLFMVSAYFLFHFTSVNTIGIIISLLTLIISIWIFTKITKKERDRIQNELYDGLNFNQIRIKGLSDYLKLKGIEKDKEKIQDLIKLTEEEISEGKLPYIFGNGLMLALLIPVWNQLITWKFTREIVRFNDGLILTLVITILVVLFFFYITFMKNTFHDDIINNKQNKLKTIKNDLKEIHFNL</sequence>
<evidence type="ECO:0000256" key="1">
    <source>
        <dbReference type="SAM" id="Phobius"/>
    </source>
</evidence>
<dbReference type="RefSeq" id="WP_162463101.1">
    <property type="nucleotide sequence ID" value="NZ_CP034235.1"/>
</dbReference>
<dbReference type="EMBL" id="CP034235">
    <property type="protein sequence ID" value="QGQ95821.1"/>
    <property type="molecule type" value="Genomic_DNA"/>
</dbReference>
<feature type="transmembrane region" description="Helical" evidence="1">
    <location>
        <begin position="7"/>
        <end position="23"/>
    </location>
</feature>
<evidence type="ECO:0000313" key="3">
    <source>
        <dbReference type="Proteomes" id="UP000426246"/>
    </source>
</evidence>
<dbReference type="Proteomes" id="UP000426246">
    <property type="component" value="Chromosome"/>
</dbReference>
<feature type="transmembrane region" description="Helical" evidence="1">
    <location>
        <begin position="29"/>
        <end position="46"/>
    </location>
</feature>
<keyword evidence="1" id="KW-1133">Transmembrane helix</keyword>
<dbReference type="AlphaFoldDB" id="A0A6B8RH63"/>
<gene>
    <name evidence="2" type="ORF">EHS13_13515</name>
</gene>
<keyword evidence="3" id="KW-1185">Reference proteome</keyword>
<name>A0A6B8RH63_9BACL</name>